<organism evidence="1">
    <name type="scientific">Xanthomonas vasicola pv. vasculorum NCPPB 890</name>
    <dbReference type="NCBI Taxonomy" id="1184265"/>
    <lineage>
        <taxon>Bacteria</taxon>
        <taxon>Pseudomonadati</taxon>
        <taxon>Pseudomonadota</taxon>
        <taxon>Gammaproteobacteria</taxon>
        <taxon>Lysobacterales</taxon>
        <taxon>Lysobacteraceae</taxon>
        <taxon>Xanthomonas</taxon>
    </lineage>
</organism>
<name>A0A837ANY8_XANVA</name>
<comment type="caution">
    <text evidence="1">The sequence shown here is derived from an EMBL/GenBank/DDBJ whole genome shotgun (WGS) entry which is preliminary data.</text>
</comment>
<dbReference type="EMBL" id="AKBN01001421">
    <property type="protein sequence ID" value="KFA00460.1"/>
    <property type="molecule type" value="Genomic_DNA"/>
</dbReference>
<sequence length="78" mass="8821">MGQAQTLSDMRTLARNRLIYLWHRVQVPAMIRPLTPKARSAPFASSTHWRQAVAMPTNTVLLDVMSRSLSCLVHGTLY</sequence>
<protein>
    <submittedName>
        <fullName evidence="1">Uncharacterized protein</fullName>
    </submittedName>
</protein>
<proteinExistence type="predicted"/>
<reference evidence="1" key="1">
    <citation type="submission" date="2012-05" db="EMBL/GenBank/DDBJ databases">
        <authorList>
            <person name="Studholme D.J."/>
            <person name="Wasukira A."/>
            <person name="Grant M."/>
        </authorList>
    </citation>
    <scope>NUCLEOTIDE SEQUENCE [LARGE SCALE GENOMIC DNA]</scope>
    <source>
        <strain evidence="1">NCPPB 890</strain>
    </source>
</reference>
<accession>A0A837ANY8</accession>
<gene>
    <name evidence="1" type="ORF">A11K_0121930</name>
</gene>
<evidence type="ECO:0000313" key="1">
    <source>
        <dbReference type="EMBL" id="KFA00460.1"/>
    </source>
</evidence>
<dbReference type="AlphaFoldDB" id="A0A837ANY8"/>